<dbReference type="Proteomes" id="UP001600424">
    <property type="component" value="Unassembled WGS sequence"/>
</dbReference>
<dbReference type="RefSeq" id="WP_386250104.1">
    <property type="nucleotide sequence ID" value="NZ_JBHTRV010000021.1"/>
</dbReference>
<proteinExistence type="predicted"/>
<evidence type="ECO:0000256" key="2">
    <source>
        <dbReference type="SAM" id="Phobius"/>
    </source>
</evidence>
<dbReference type="EMBL" id="JBHTRV010000021">
    <property type="protein sequence ID" value="MFE5983072.1"/>
    <property type="molecule type" value="Genomic_DNA"/>
</dbReference>
<name>A0ABW6IZH0_STRWE</name>
<feature type="region of interest" description="Disordered" evidence="1">
    <location>
        <begin position="52"/>
        <end position="87"/>
    </location>
</feature>
<feature type="compositionally biased region" description="Basic and acidic residues" evidence="1">
    <location>
        <begin position="60"/>
        <end position="87"/>
    </location>
</feature>
<evidence type="ECO:0000313" key="3">
    <source>
        <dbReference type="EMBL" id="MFE5983072.1"/>
    </source>
</evidence>
<accession>A0ABW6IZH0</accession>
<gene>
    <name evidence="3" type="ORF">ACFQ63_25540</name>
</gene>
<keyword evidence="2" id="KW-0812">Transmembrane</keyword>
<evidence type="ECO:0000313" key="4">
    <source>
        <dbReference type="Proteomes" id="UP001600424"/>
    </source>
</evidence>
<comment type="caution">
    <text evidence="3">The sequence shown here is derived from an EMBL/GenBank/DDBJ whole genome shotgun (WGS) entry which is preliminary data.</text>
</comment>
<keyword evidence="2" id="KW-0472">Membrane</keyword>
<feature type="transmembrane region" description="Helical" evidence="2">
    <location>
        <begin position="12"/>
        <end position="31"/>
    </location>
</feature>
<keyword evidence="4" id="KW-1185">Reference proteome</keyword>
<evidence type="ECO:0000256" key="1">
    <source>
        <dbReference type="SAM" id="MobiDB-lite"/>
    </source>
</evidence>
<sequence>MSQHTPASRRYVYDLVALVTVLATGVTLVALGVAPESLAAVTIALAGLYSAWRTGSGGRGPEREPELTTRDDQDREAEAVRRERGHS</sequence>
<reference evidence="3 4" key="1">
    <citation type="submission" date="2024-09" db="EMBL/GenBank/DDBJ databases">
        <title>The Natural Products Discovery Center: Release of the First 8490 Sequenced Strains for Exploring Actinobacteria Biosynthetic Diversity.</title>
        <authorList>
            <person name="Kalkreuter E."/>
            <person name="Kautsar S.A."/>
            <person name="Yang D."/>
            <person name="Bader C.D."/>
            <person name="Teijaro C.N."/>
            <person name="Fluegel L."/>
            <person name="Davis C.M."/>
            <person name="Simpson J.R."/>
            <person name="Lauterbach L."/>
            <person name="Steele A.D."/>
            <person name="Gui C."/>
            <person name="Meng S."/>
            <person name="Li G."/>
            <person name="Viehrig K."/>
            <person name="Ye F."/>
            <person name="Su P."/>
            <person name="Kiefer A.F."/>
            <person name="Nichols A."/>
            <person name="Cepeda A.J."/>
            <person name="Yan W."/>
            <person name="Fan B."/>
            <person name="Jiang Y."/>
            <person name="Adhikari A."/>
            <person name="Zheng C.-J."/>
            <person name="Schuster L."/>
            <person name="Cowan T.M."/>
            <person name="Smanski M.J."/>
            <person name="Chevrette M.G."/>
            <person name="De Carvalho L.P.S."/>
            <person name="Shen B."/>
        </authorList>
    </citation>
    <scope>NUCLEOTIDE SEQUENCE [LARGE SCALE GENOMIC DNA]</scope>
    <source>
        <strain evidence="3 4">NPDC056472</strain>
    </source>
</reference>
<organism evidence="3 4">
    <name type="scientific">Streptomyces wedmorensis</name>
    <dbReference type="NCBI Taxonomy" id="43759"/>
    <lineage>
        <taxon>Bacteria</taxon>
        <taxon>Bacillati</taxon>
        <taxon>Actinomycetota</taxon>
        <taxon>Actinomycetes</taxon>
        <taxon>Kitasatosporales</taxon>
        <taxon>Streptomycetaceae</taxon>
        <taxon>Streptomyces</taxon>
    </lineage>
</organism>
<keyword evidence="2" id="KW-1133">Transmembrane helix</keyword>
<protein>
    <submittedName>
        <fullName evidence="3">Uncharacterized protein</fullName>
    </submittedName>
</protein>